<keyword evidence="2" id="KW-0472">Membrane</keyword>
<feature type="transmembrane region" description="Helical" evidence="2">
    <location>
        <begin position="392"/>
        <end position="411"/>
    </location>
</feature>
<name>A0ABR2I2G5_9PEZI</name>
<feature type="transmembrane region" description="Helical" evidence="2">
    <location>
        <begin position="87"/>
        <end position="111"/>
    </location>
</feature>
<proteinExistence type="predicted"/>
<dbReference type="Proteomes" id="UP001390339">
    <property type="component" value="Unassembled WGS sequence"/>
</dbReference>
<organism evidence="3 4">
    <name type="scientific">Apiospora arundinis</name>
    <dbReference type="NCBI Taxonomy" id="335852"/>
    <lineage>
        <taxon>Eukaryota</taxon>
        <taxon>Fungi</taxon>
        <taxon>Dikarya</taxon>
        <taxon>Ascomycota</taxon>
        <taxon>Pezizomycotina</taxon>
        <taxon>Sordariomycetes</taxon>
        <taxon>Xylariomycetidae</taxon>
        <taxon>Amphisphaeriales</taxon>
        <taxon>Apiosporaceae</taxon>
        <taxon>Apiospora</taxon>
    </lineage>
</organism>
<accession>A0ABR2I2G5</accession>
<keyword evidence="2" id="KW-1133">Transmembrane helix</keyword>
<feature type="transmembrane region" description="Helical" evidence="2">
    <location>
        <begin position="518"/>
        <end position="547"/>
    </location>
</feature>
<dbReference type="EMBL" id="JAPCWZ010000007">
    <property type="protein sequence ID" value="KAK8856579.1"/>
    <property type="molecule type" value="Genomic_DNA"/>
</dbReference>
<feature type="transmembrane region" description="Helical" evidence="2">
    <location>
        <begin position="15"/>
        <end position="37"/>
    </location>
</feature>
<sequence>MVDSRASRHGYSCDILATAFVTAGYLALVFFTAHYLVAYDPRRGGVDSVVLRWPRWCVRKLETLILGDYVRKQGSPSRGIASSLGGWLRLCLVNLADTQLILGLMLLYALFEATSSVVSAAQWQFVMHLAWFPVLACLCGISVLSDSSPATAETNGSSRRRGFHQEWPKLCRALLLAVLVGSILVGFVPTVFFNWEVRGHTPSAATPDTDARRFLSDFAGELERFHRENDDIDWRLYNPERYRRVLRRTHGFQLAVFSVVSLLFVTFLVLGKAATSSRKKHCPQQESSNFIDATNAISRWLGVERGIRLEDFDDIEMLRMDMQPKQRSLGGIVRDAAAFFIAFNLDLLTSRFMEIFLLFLLQSWGVARLYGSAPKSMGQIPNGQTLWRFSQQLPMVLLIVPFILATNAYLLSGNCSAWSSSKCQTVGQSAGEDDGDEQGATLLPVHSSQSPVRPPSGLQYSDNDNGGDGPPTEVYPTPWLGVSLVCASGLLLAMAIAFFAAIFNMCMGWEPQCTISEALFTALGMFWVWCPGYPLACFATALAAGIMERCWVHKRRKSSSTTAAAANSYGTSSSWRVWDFLSLLAVGGVAHAFPAIILLVYCISPA</sequence>
<evidence type="ECO:0000256" key="1">
    <source>
        <dbReference type="SAM" id="MobiDB-lite"/>
    </source>
</evidence>
<feature type="transmembrane region" description="Helical" evidence="2">
    <location>
        <begin position="251"/>
        <end position="270"/>
    </location>
</feature>
<gene>
    <name evidence="3" type="ORF">PGQ11_012491</name>
</gene>
<protein>
    <submittedName>
        <fullName evidence="3">Uncharacterized protein</fullName>
    </submittedName>
</protein>
<feature type="transmembrane region" description="Helical" evidence="2">
    <location>
        <begin position="131"/>
        <end position="152"/>
    </location>
</feature>
<feature type="transmembrane region" description="Helical" evidence="2">
    <location>
        <begin position="351"/>
        <end position="371"/>
    </location>
</feature>
<evidence type="ECO:0000313" key="4">
    <source>
        <dbReference type="Proteomes" id="UP001390339"/>
    </source>
</evidence>
<evidence type="ECO:0000313" key="3">
    <source>
        <dbReference type="EMBL" id="KAK8856579.1"/>
    </source>
</evidence>
<comment type="caution">
    <text evidence="3">The sequence shown here is derived from an EMBL/GenBank/DDBJ whole genome shotgun (WGS) entry which is preliminary data.</text>
</comment>
<feature type="transmembrane region" description="Helical" evidence="2">
    <location>
        <begin position="173"/>
        <end position="193"/>
    </location>
</feature>
<keyword evidence="2" id="KW-0812">Transmembrane</keyword>
<feature type="transmembrane region" description="Helical" evidence="2">
    <location>
        <begin position="479"/>
        <end position="506"/>
    </location>
</feature>
<feature type="region of interest" description="Disordered" evidence="1">
    <location>
        <begin position="426"/>
        <end position="472"/>
    </location>
</feature>
<feature type="transmembrane region" description="Helical" evidence="2">
    <location>
        <begin position="580"/>
        <end position="603"/>
    </location>
</feature>
<reference evidence="3 4" key="1">
    <citation type="journal article" date="2024" name="IMA Fungus">
        <title>Apiospora arundinis, a panoply of carbohydrate-active enzymes and secondary metabolites.</title>
        <authorList>
            <person name="Sorensen T."/>
            <person name="Petersen C."/>
            <person name="Muurmann A.T."/>
            <person name="Christiansen J.V."/>
            <person name="Brundto M.L."/>
            <person name="Overgaard C.K."/>
            <person name="Boysen A.T."/>
            <person name="Wollenberg R.D."/>
            <person name="Larsen T.O."/>
            <person name="Sorensen J.L."/>
            <person name="Nielsen K.L."/>
            <person name="Sondergaard T.E."/>
        </authorList>
    </citation>
    <scope>NUCLEOTIDE SEQUENCE [LARGE SCALE GENOMIC DNA]</scope>
    <source>
        <strain evidence="3 4">AAU 773</strain>
    </source>
</reference>
<keyword evidence="4" id="KW-1185">Reference proteome</keyword>
<evidence type="ECO:0000256" key="2">
    <source>
        <dbReference type="SAM" id="Phobius"/>
    </source>
</evidence>